<accession>A0AA38U419</accession>
<dbReference type="AlphaFoldDB" id="A0AA38U419"/>
<dbReference type="GO" id="GO:0015074">
    <property type="term" value="P:DNA integration"/>
    <property type="evidence" value="ECO:0007669"/>
    <property type="project" value="InterPro"/>
</dbReference>
<dbReference type="Proteomes" id="UP001172457">
    <property type="component" value="Chromosome 2"/>
</dbReference>
<dbReference type="InterPro" id="IPR001584">
    <property type="entry name" value="Integrase_cat-core"/>
</dbReference>
<protein>
    <recommendedName>
        <fullName evidence="1">Integrase catalytic domain-containing protein</fullName>
    </recommendedName>
</protein>
<keyword evidence="3" id="KW-1185">Reference proteome</keyword>
<gene>
    <name evidence="2" type="ORF">OSB04_007233</name>
</gene>
<sequence>MKKDIKVVRSYRDREYFGKYSEKGQHKDHFAIYLEQCGIKAQCTTPYTPTQNGVSERKNRTLMNMVRNMFARSNLPKFLRGEALKIANYICNRSLTKAITGTPFEQWHGYKPNLNHFHVWGCDNGDRQLPDIPPSVKDLVQDHLKTINAQRT</sequence>
<organism evidence="2 3">
    <name type="scientific">Centaurea solstitialis</name>
    <name type="common">yellow star-thistle</name>
    <dbReference type="NCBI Taxonomy" id="347529"/>
    <lineage>
        <taxon>Eukaryota</taxon>
        <taxon>Viridiplantae</taxon>
        <taxon>Streptophyta</taxon>
        <taxon>Embryophyta</taxon>
        <taxon>Tracheophyta</taxon>
        <taxon>Spermatophyta</taxon>
        <taxon>Magnoliopsida</taxon>
        <taxon>eudicotyledons</taxon>
        <taxon>Gunneridae</taxon>
        <taxon>Pentapetalae</taxon>
        <taxon>asterids</taxon>
        <taxon>campanulids</taxon>
        <taxon>Asterales</taxon>
        <taxon>Asteraceae</taxon>
        <taxon>Carduoideae</taxon>
        <taxon>Cardueae</taxon>
        <taxon>Centaureinae</taxon>
        <taxon>Centaurea</taxon>
    </lineage>
</organism>
<dbReference type="PANTHER" id="PTHR42648:SF28">
    <property type="entry name" value="TRANSPOSON-ENCODED PROTEIN WITH RIBONUCLEASE H-LIKE AND RETROVIRUS ZINC FINGER-LIKE DOMAINS"/>
    <property type="match status" value="1"/>
</dbReference>
<evidence type="ECO:0000313" key="2">
    <source>
        <dbReference type="EMBL" id="KAJ9562073.1"/>
    </source>
</evidence>
<dbReference type="PROSITE" id="PS50994">
    <property type="entry name" value="INTEGRASE"/>
    <property type="match status" value="1"/>
</dbReference>
<dbReference type="SUPFAM" id="SSF53098">
    <property type="entry name" value="Ribonuclease H-like"/>
    <property type="match status" value="1"/>
</dbReference>
<dbReference type="InterPro" id="IPR039537">
    <property type="entry name" value="Retrotran_Ty1/copia-like"/>
</dbReference>
<name>A0AA38U419_9ASTR</name>
<feature type="domain" description="Integrase catalytic" evidence="1">
    <location>
        <begin position="1"/>
        <end position="111"/>
    </location>
</feature>
<dbReference type="InterPro" id="IPR036397">
    <property type="entry name" value="RNaseH_sf"/>
</dbReference>
<dbReference type="Gene3D" id="3.30.420.10">
    <property type="entry name" value="Ribonuclease H-like superfamily/Ribonuclease H"/>
    <property type="match status" value="1"/>
</dbReference>
<evidence type="ECO:0000313" key="3">
    <source>
        <dbReference type="Proteomes" id="UP001172457"/>
    </source>
</evidence>
<proteinExistence type="predicted"/>
<dbReference type="EMBL" id="JARYMX010000002">
    <property type="protein sequence ID" value="KAJ9562073.1"/>
    <property type="molecule type" value="Genomic_DNA"/>
</dbReference>
<reference evidence="2" key="1">
    <citation type="submission" date="2023-03" db="EMBL/GenBank/DDBJ databases">
        <title>Chromosome-scale reference genome and RAD-based genetic map of yellow starthistle (Centaurea solstitialis) reveal putative structural variation and QTLs associated with invader traits.</title>
        <authorList>
            <person name="Reatini B."/>
            <person name="Cang F.A."/>
            <person name="Jiang Q."/>
            <person name="Mckibben M.T.W."/>
            <person name="Barker M.S."/>
            <person name="Rieseberg L.H."/>
            <person name="Dlugosch K.M."/>
        </authorList>
    </citation>
    <scope>NUCLEOTIDE SEQUENCE</scope>
    <source>
        <strain evidence="2">CAN-66</strain>
        <tissue evidence="2">Leaf</tissue>
    </source>
</reference>
<dbReference type="GO" id="GO:0003676">
    <property type="term" value="F:nucleic acid binding"/>
    <property type="evidence" value="ECO:0007669"/>
    <property type="project" value="InterPro"/>
</dbReference>
<dbReference type="InterPro" id="IPR012337">
    <property type="entry name" value="RNaseH-like_sf"/>
</dbReference>
<evidence type="ECO:0000259" key="1">
    <source>
        <dbReference type="PROSITE" id="PS50994"/>
    </source>
</evidence>
<dbReference type="PANTHER" id="PTHR42648">
    <property type="entry name" value="TRANSPOSASE, PUTATIVE-RELATED"/>
    <property type="match status" value="1"/>
</dbReference>
<comment type="caution">
    <text evidence="2">The sequence shown here is derived from an EMBL/GenBank/DDBJ whole genome shotgun (WGS) entry which is preliminary data.</text>
</comment>